<feature type="compositionally biased region" description="Polar residues" evidence="1">
    <location>
        <begin position="18"/>
        <end position="27"/>
    </location>
</feature>
<evidence type="ECO:0000313" key="2">
    <source>
        <dbReference type="EMBL" id="OAG34375.1"/>
    </source>
</evidence>
<reference evidence="2 3" key="1">
    <citation type="submission" date="2016-03" db="EMBL/GenBank/DDBJ databases">
        <title>Draft genome sequence of the Fonsecaea monophora CBS 269.37.</title>
        <authorList>
            <person name="Bombassaro A."/>
            <person name="Vinicius W.A."/>
            <person name="De Hoog S."/>
            <person name="Sun J."/>
            <person name="Souza E.M."/>
            <person name="Raittz R.T."/>
            <person name="Costa F."/>
            <person name="Leao A.C."/>
            <person name="Tadra-Sfeir M.Z."/>
            <person name="Baura V."/>
            <person name="Balsanelli E."/>
            <person name="Pedrosa F.O."/>
            <person name="Moreno L.F."/>
            <person name="Steffens M.B."/>
            <person name="Xi L."/>
            <person name="Bocca A.L."/>
            <person name="Felipe M.S."/>
            <person name="Teixeira M."/>
            <person name="Telles Filho F.Q."/>
            <person name="Azevedo C.M."/>
            <person name="Gomes R."/>
            <person name="Vicente V.A."/>
        </authorList>
    </citation>
    <scope>NUCLEOTIDE SEQUENCE [LARGE SCALE GENOMIC DNA]</scope>
    <source>
        <strain evidence="2 3">CBS 269.37</strain>
    </source>
</reference>
<gene>
    <name evidence="2" type="ORF">AYO21_11461</name>
</gene>
<organism evidence="2 3">
    <name type="scientific">Fonsecaea monophora</name>
    <dbReference type="NCBI Taxonomy" id="254056"/>
    <lineage>
        <taxon>Eukaryota</taxon>
        <taxon>Fungi</taxon>
        <taxon>Dikarya</taxon>
        <taxon>Ascomycota</taxon>
        <taxon>Pezizomycotina</taxon>
        <taxon>Eurotiomycetes</taxon>
        <taxon>Chaetothyriomycetidae</taxon>
        <taxon>Chaetothyriales</taxon>
        <taxon>Herpotrichiellaceae</taxon>
        <taxon>Fonsecaea</taxon>
    </lineage>
</organism>
<feature type="region of interest" description="Disordered" evidence="1">
    <location>
        <begin position="1"/>
        <end position="27"/>
    </location>
</feature>
<keyword evidence="3" id="KW-1185">Reference proteome</keyword>
<dbReference type="EMBL" id="LVKK01000161">
    <property type="protein sequence ID" value="OAG34375.1"/>
    <property type="molecule type" value="Genomic_DNA"/>
</dbReference>
<protein>
    <submittedName>
        <fullName evidence="2">Uncharacterized protein</fullName>
    </submittedName>
</protein>
<evidence type="ECO:0000256" key="1">
    <source>
        <dbReference type="SAM" id="MobiDB-lite"/>
    </source>
</evidence>
<dbReference type="GeneID" id="34606555"/>
<evidence type="ECO:0000313" key="3">
    <source>
        <dbReference type="Proteomes" id="UP000077002"/>
    </source>
</evidence>
<dbReference type="RefSeq" id="XP_022506327.1">
    <property type="nucleotide sequence ID" value="XM_022661353.1"/>
</dbReference>
<comment type="caution">
    <text evidence="2">The sequence shown here is derived from an EMBL/GenBank/DDBJ whole genome shotgun (WGS) entry which is preliminary data.</text>
</comment>
<sequence length="118" mass="12977">MPTTTTFPIPDGLGASALDNQGTVSQSLPLPPQEIGGGCFVFHNLTEFHTRPTLNVATGNAKKELESKRNLRFTRRVQQNGLECSVFKGFSDKFNDEEDDASGGYLMHLSTPMRKMVT</sequence>
<dbReference type="AlphaFoldDB" id="A0A177EQT1"/>
<name>A0A177EQT1_9EURO</name>
<dbReference type="Proteomes" id="UP000077002">
    <property type="component" value="Unassembled WGS sequence"/>
</dbReference>
<proteinExistence type="predicted"/>
<accession>A0A177EQT1</accession>